<organism evidence="1 2">
    <name type="scientific">Corchorus olitorius</name>
    <dbReference type="NCBI Taxonomy" id="93759"/>
    <lineage>
        <taxon>Eukaryota</taxon>
        <taxon>Viridiplantae</taxon>
        <taxon>Streptophyta</taxon>
        <taxon>Embryophyta</taxon>
        <taxon>Tracheophyta</taxon>
        <taxon>Spermatophyta</taxon>
        <taxon>Magnoliopsida</taxon>
        <taxon>eudicotyledons</taxon>
        <taxon>Gunneridae</taxon>
        <taxon>Pentapetalae</taxon>
        <taxon>rosids</taxon>
        <taxon>malvids</taxon>
        <taxon>Malvales</taxon>
        <taxon>Malvaceae</taxon>
        <taxon>Grewioideae</taxon>
        <taxon>Apeibeae</taxon>
        <taxon>Corchorus</taxon>
    </lineage>
</organism>
<reference evidence="2" key="1">
    <citation type="submission" date="2013-09" db="EMBL/GenBank/DDBJ databases">
        <title>Corchorus olitorius genome sequencing.</title>
        <authorList>
            <person name="Alam M."/>
            <person name="Haque M.S."/>
            <person name="Islam M.S."/>
            <person name="Emdad E.M."/>
            <person name="Islam M.M."/>
            <person name="Ahmed B."/>
            <person name="Halim A."/>
            <person name="Hossen Q.M.M."/>
            <person name="Hossain M.Z."/>
            <person name="Ahmed R."/>
            <person name="Khan M.M."/>
            <person name="Islam R."/>
            <person name="Rashid M.M."/>
            <person name="Khan S.A."/>
            <person name="Rahman M.S."/>
            <person name="Alam M."/>
            <person name="Yahiya A.S."/>
            <person name="Khan M.S."/>
            <person name="Azam M.S."/>
            <person name="Haque T."/>
            <person name="Lashkar M.Z.H."/>
            <person name="Akhand A.I."/>
            <person name="Morshed G."/>
            <person name="Roy S."/>
            <person name="Uddin K.S."/>
            <person name="Rabeya T."/>
            <person name="Hossain A.S."/>
            <person name="Chowdhury A."/>
            <person name="Snigdha A.R."/>
            <person name="Mortoza M.S."/>
            <person name="Matin S.A."/>
            <person name="Hoque S.M.E."/>
            <person name="Islam M.K."/>
            <person name="Roy D.K."/>
            <person name="Haider R."/>
            <person name="Moosa M.M."/>
            <person name="Elias S.M."/>
            <person name="Hasan A.M."/>
            <person name="Jahan S."/>
            <person name="Shafiuddin M."/>
            <person name="Mahmood N."/>
            <person name="Shommy N.S."/>
        </authorList>
    </citation>
    <scope>NUCLEOTIDE SEQUENCE [LARGE SCALE GENOMIC DNA]</scope>
    <source>
        <strain evidence="2">cv. O-4</strain>
    </source>
</reference>
<accession>A0A1R3L2N3</accession>
<protein>
    <submittedName>
        <fullName evidence="1">Uncharacterized protein</fullName>
    </submittedName>
</protein>
<proteinExistence type="predicted"/>
<dbReference type="Proteomes" id="UP000187203">
    <property type="component" value="Unassembled WGS sequence"/>
</dbReference>
<dbReference type="AlphaFoldDB" id="A0A1R3L2N3"/>
<evidence type="ECO:0000313" key="1">
    <source>
        <dbReference type="EMBL" id="OMP13614.1"/>
    </source>
</evidence>
<evidence type="ECO:0000313" key="2">
    <source>
        <dbReference type="Proteomes" id="UP000187203"/>
    </source>
</evidence>
<sequence length="32" mass="3382">MSGIEFQACSNFHPVIISASKLCAVSAEREGV</sequence>
<keyword evidence="2" id="KW-1185">Reference proteome</keyword>
<name>A0A1R3L2N3_9ROSI</name>
<dbReference type="EMBL" id="AWUE01003742">
    <property type="protein sequence ID" value="OMP13614.1"/>
    <property type="molecule type" value="Genomic_DNA"/>
</dbReference>
<gene>
    <name evidence="1" type="ORF">COLO4_01297</name>
</gene>
<comment type="caution">
    <text evidence="1">The sequence shown here is derived from an EMBL/GenBank/DDBJ whole genome shotgun (WGS) entry which is preliminary data.</text>
</comment>